<dbReference type="Proteomes" id="UP000323000">
    <property type="component" value="Chromosome 5"/>
</dbReference>
<evidence type="ECO:0000313" key="2">
    <source>
        <dbReference type="Proteomes" id="UP000323000"/>
    </source>
</evidence>
<dbReference type="EMBL" id="VAHF01000005">
    <property type="protein sequence ID" value="TXG60975.1"/>
    <property type="molecule type" value="Genomic_DNA"/>
</dbReference>
<proteinExistence type="predicted"/>
<dbReference type="PANTHER" id="PTHR35468">
    <property type="entry name" value="MYOSIN-LIKE PROTEIN"/>
    <property type="match status" value="1"/>
</dbReference>
<reference evidence="2" key="1">
    <citation type="journal article" date="2019" name="Gigascience">
        <title>De novo genome assembly of the endangered Acer yangbiense, a plant species with extremely small populations endemic to Yunnan Province, China.</title>
        <authorList>
            <person name="Yang J."/>
            <person name="Wariss H.M."/>
            <person name="Tao L."/>
            <person name="Zhang R."/>
            <person name="Yun Q."/>
            <person name="Hollingsworth P."/>
            <person name="Dao Z."/>
            <person name="Luo G."/>
            <person name="Guo H."/>
            <person name="Ma Y."/>
            <person name="Sun W."/>
        </authorList>
    </citation>
    <scope>NUCLEOTIDE SEQUENCE [LARGE SCALE GENOMIC DNA]</scope>
    <source>
        <strain evidence="2">cv. Malutang</strain>
    </source>
</reference>
<name>A0A5C7HW05_9ROSI</name>
<comment type="caution">
    <text evidence="1">The sequence shown here is derived from an EMBL/GenBank/DDBJ whole genome shotgun (WGS) entry which is preliminary data.</text>
</comment>
<protein>
    <submittedName>
        <fullName evidence="1">Uncharacterized protein</fullName>
    </submittedName>
</protein>
<evidence type="ECO:0000313" key="1">
    <source>
        <dbReference type="EMBL" id="TXG60975.1"/>
    </source>
</evidence>
<dbReference type="AlphaFoldDB" id="A0A5C7HW05"/>
<sequence length="72" mass="7975">MEGLLKGMLFERMEEEYGSMLSTNTSAASSASTSKPIEFPDVSSLPIRQLYKEVMSREEKLCSGDVSKTTYA</sequence>
<keyword evidence="2" id="KW-1185">Reference proteome</keyword>
<organism evidence="1 2">
    <name type="scientific">Acer yangbiense</name>
    <dbReference type="NCBI Taxonomy" id="1000413"/>
    <lineage>
        <taxon>Eukaryota</taxon>
        <taxon>Viridiplantae</taxon>
        <taxon>Streptophyta</taxon>
        <taxon>Embryophyta</taxon>
        <taxon>Tracheophyta</taxon>
        <taxon>Spermatophyta</taxon>
        <taxon>Magnoliopsida</taxon>
        <taxon>eudicotyledons</taxon>
        <taxon>Gunneridae</taxon>
        <taxon>Pentapetalae</taxon>
        <taxon>rosids</taxon>
        <taxon>malvids</taxon>
        <taxon>Sapindales</taxon>
        <taxon>Sapindaceae</taxon>
        <taxon>Hippocastanoideae</taxon>
        <taxon>Acereae</taxon>
        <taxon>Acer</taxon>
    </lineage>
</organism>
<dbReference type="OrthoDB" id="1921697at2759"/>
<gene>
    <name evidence="1" type="ORF">EZV62_012338</name>
</gene>
<dbReference type="PANTHER" id="PTHR35468:SF1">
    <property type="entry name" value="MYOSIN-LIKE PROTEIN"/>
    <property type="match status" value="1"/>
</dbReference>
<accession>A0A5C7HW05</accession>